<dbReference type="InterPro" id="IPR013783">
    <property type="entry name" value="Ig-like_fold"/>
</dbReference>
<accession>A0AA35WIP7</accession>
<dbReference type="SMART" id="SM00408">
    <property type="entry name" value="IGc2"/>
    <property type="match status" value="1"/>
</dbReference>
<keyword evidence="2" id="KW-0732">Signal</keyword>
<evidence type="ECO:0000313" key="6">
    <source>
        <dbReference type="Proteomes" id="UP001174909"/>
    </source>
</evidence>
<evidence type="ECO:0000256" key="1">
    <source>
        <dbReference type="ARBA" id="ARBA00022737"/>
    </source>
</evidence>
<dbReference type="SUPFAM" id="SSF49265">
    <property type="entry name" value="Fibronectin type III"/>
    <property type="match status" value="1"/>
</dbReference>
<dbReference type="PANTHER" id="PTHR46708:SF2">
    <property type="entry name" value="FIBRONECTIN TYPE-III DOMAIN-CONTAINING PROTEIN"/>
    <property type="match status" value="1"/>
</dbReference>
<dbReference type="SUPFAM" id="SSF48726">
    <property type="entry name" value="Immunoglobulin"/>
    <property type="match status" value="1"/>
</dbReference>
<dbReference type="PROSITE" id="PS50853">
    <property type="entry name" value="FN3"/>
    <property type="match status" value="2"/>
</dbReference>
<reference evidence="5" key="1">
    <citation type="submission" date="2023-03" db="EMBL/GenBank/DDBJ databases">
        <authorList>
            <person name="Steffen K."/>
            <person name="Cardenas P."/>
        </authorList>
    </citation>
    <scope>NUCLEOTIDE SEQUENCE</scope>
</reference>
<dbReference type="InterPro" id="IPR036116">
    <property type="entry name" value="FN3_sf"/>
</dbReference>
<keyword evidence="6" id="KW-1185">Reference proteome</keyword>
<dbReference type="Pfam" id="PF13927">
    <property type="entry name" value="Ig_3"/>
    <property type="match status" value="1"/>
</dbReference>
<sequence>MYAMLCRYCFLWTVYFCQGAECVDLDEYNTTLLPGNTTAFDGDTISLTCSTNLPATYPSQWEINSQAYEITRIPDGFNASGLTLEFEFMAEIKFRCLFRLYLDGSVVDICSSITTITPTQPRGTQDYSLCPLENITFLNNLGVLTINIGLIIYENDRYFSVNLSRCNEPTSNIFRSYEVLENQSELLATIRLPEDFYGENINITTVDDSSDCAGMVYIPMFNRTVYKSIPSSYSGTLIDELSNDYGCDFVLGLNYRICIYSKVSNMTECFRNPCGNDRIYTSLCNNTTPKSNLTNNDISLEVNGAESGTIVSILCPGIICNGGNPRDILLFNVGIFVCDENADRVDGVCVCKVNYTGDGTQCETLDPSIPLNFNGTSLNPFTIIVSWEQPETTEGHPIVRYELSLSDVGSGPESMRNVEVPSSANLEYIFNHLKQNTTYNVVLQAVNNIGGTERISDPVIIIVTTLPVGPPQVPAKPTVTLFNNTSARISWMDPGGYPDNYTLQIRSGMQNWTDDGRTSGIEMLFYDLNELTPLTIYDARVWSINFNGPSGLSLPTRFRTVGMIIIDRGENNTLQTTSGETVTLICSLEHLDDDDSLISFNWTRQDGSTLPPGSHLNDSVLTIPETKVEDSGVYVCSASGVQGTFNLPLSSPVLVMVAKILTYPVELLLALVLAWSWSWSCSWSWSW</sequence>
<dbReference type="InterPro" id="IPR003599">
    <property type="entry name" value="Ig_sub"/>
</dbReference>
<dbReference type="EMBL" id="CASHTH010001698">
    <property type="protein sequence ID" value="CAI8018596.1"/>
    <property type="molecule type" value="Genomic_DNA"/>
</dbReference>
<dbReference type="InterPro" id="IPR003961">
    <property type="entry name" value="FN3_dom"/>
</dbReference>
<feature type="domain" description="Fibronectin type-III" evidence="4">
    <location>
        <begin position="473"/>
        <end position="563"/>
    </location>
</feature>
<dbReference type="PANTHER" id="PTHR46708">
    <property type="entry name" value="TENASCIN"/>
    <property type="match status" value="1"/>
</dbReference>
<dbReference type="Pfam" id="PF00041">
    <property type="entry name" value="fn3"/>
    <property type="match status" value="1"/>
</dbReference>
<dbReference type="InterPro" id="IPR036179">
    <property type="entry name" value="Ig-like_dom_sf"/>
</dbReference>
<organism evidence="5 6">
    <name type="scientific">Geodia barretti</name>
    <name type="common">Barrett's horny sponge</name>
    <dbReference type="NCBI Taxonomy" id="519541"/>
    <lineage>
        <taxon>Eukaryota</taxon>
        <taxon>Metazoa</taxon>
        <taxon>Porifera</taxon>
        <taxon>Demospongiae</taxon>
        <taxon>Heteroscleromorpha</taxon>
        <taxon>Tetractinellida</taxon>
        <taxon>Astrophorina</taxon>
        <taxon>Geodiidae</taxon>
        <taxon>Geodia</taxon>
    </lineage>
</organism>
<dbReference type="Proteomes" id="UP001174909">
    <property type="component" value="Unassembled WGS sequence"/>
</dbReference>
<feature type="domain" description="Ig-like" evidence="3">
    <location>
        <begin position="555"/>
        <end position="646"/>
    </location>
</feature>
<proteinExistence type="predicted"/>
<evidence type="ECO:0000259" key="3">
    <source>
        <dbReference type="PROSITE" id="PS50835"/>
    </source>
</evidence>
<evidence type="ECO:0000313" key="5">
    <source>
        <dbReference type="EMBL" id="CAI8018596.1"/>
    </source>
</evidence>
<dbReference type="InterPro" id="IPR007110">
    <property type="entry name" value="Ig-like_dom"/>
</dbReference>
<keyword evidence="1" id="KW-0677">Repeat</keyword>
<dbReference type="AlphaFoldDB" id="A0AA35WIP7"/>
<dbReference type="CDD" id="cd00063">
    <property type="entry name" value="FN3"/>
    <property type="match status" value="2"/>
</dbReference>
<dbReference type="InterPro" id="IPR050991">
    <property type="entry name" value="ECM_Regulatory_Proteins"/>
</dbReference>
<protein>
    <submittedName>
        <fullName evidence="5">Titin</fullName>
    </submittedName>
</protein>
<evidence type="ECO:0000256" key="2">
    <source>
        <dbReference type="SAM" id="SignalP"/>
    </source>
</evidence>
<evidence type="ECO:0000259" key="4">
    <source>
        <dbReference type="PROSITE" id="PS50853"/>
    </source>
</evidence>
<dbReference type="InterPro" id="IPR003598">
    <property type="entry name" value="Ig_sub2"/>
</dbReference>
<dbReference type="PROSITE" id="PS50835">
    <property type="entry name" value="IG_LIKE"/>
    <property type="match status" value="1"/>
</dbReference>
<dbReference type="SMART" id="SM00060">
    <property type="entry name" value="FN3"/>
    <property type="match status" value="2"/>
</dbReference>
<gene>
    <name evidence="5" type="ORF">GBAR_LOCUS11267</name>
</gene>
<comment type="caution">
    <text evidence="5">The sequence shown here is derived from an EMBL/GenBank/DDBJ whole genome shotgun (WGS) entry which is preliminary data.</text>
</comment>
<feature type="signal peptide" evidence="2">
    <location>
        <begin position="1"/>
        <end position="19"/>
    </location>
</feature>
<name>A0AA35WIP7_GEOBA</name>
<dbReference type="SMART" id="SM00409">
    <property type="entry name" value="IG"/>
    <property type="match status" value="1"/>
</dbReference>
<feature type="domain" description="Fibronectin type-III" evidence="4">
    <location>
        <begin position="369"/>
        <end position="468"/>
    </location>
</feature>
<dbReference type="Gene3D" id="2.60.40.10">
    <property type="entry name" value="Immunoglobulins"/>
    <property type="match status" value="3"/>
</dbReference>
<feature type="chain" id="PRO_5041281154" evidence="2">
    <location>
        <begin position="20"/>
        <end position="687"/>
    </location>
</feature>